<dbReference type="Proteomes" id="UP000500767">
    <property type="component" value="Chromosome"/>
</dbReference>
<evidence type="ECO:0000256" key="3">
    <source>
        <dbReference type="ARBA" id="ARBA00022722"/>
    </source>
</evidence>
<dbReference type="GO" id="GO:0003729">
    <property type="term" value="F:mRNA binding"/>
    <property type="evidence" value="ECO:0007669"/>
    <property type="project" value="InterPro"/>
</dbReference>
<keyword evidence="2" id="KW-1277">Toxin-antitoxin system</keyword>
<dbReference type="EMBL" id="CP053708">
    <property type="protein sequence ID" value="QKE91872.1"/>
    <property type="molecule type" value="Genomic_DNA"/>
</dbReference>
<dbReference type="KEGG" id="lck:HN018_19190"/>
<comment type="similarity">
    <text evidence="1">Belongs to the HicA mRNA interferase family.</text>
</comment>
<evidence type="ECO:0000256" key="7">
    <source>
        <dbReference type="ARBA" id="ARBA00023016"/>
    </source>
</evidence>
<accession>A0A6M8HU52</accession>
<dbReference type="GO" id="GO:0004519">
    <property type="term" value="F:endonuclease activity"/>
    <property type="evidence" value="ECO:0007669"/>
    <property type="project" value="UniProtKB-KW"/>
</dbReference>
<dbReference type="InterPro" id="IPR038570">
    <property type="entry name" value="HicA_sf"/>
</dbReference>
<protein>
    <submittedName>
        <fullName evidence="8">Addiction module toxin, HicA family</fullName>
    </submittedName>
</protein>
<evidence type="ECO:0000313" key="8">
    <source>
        <dbReference type="EMBL" id="QKE91872.1"/>
    </source>
</evidence>
<evidence type="ECO:0000256" key="4">
    <source>
        <dbReference type="ARBA" id="ARBA00022759"/>
    </source>
</evidence>
<dbReference type="SUPFAM" id="SSF54786">
    <property type="entry name" value="YcfA/nrd intein domain"/>
    <property type="match status" value="1"/>
</dbReference>
<dbReference type="RefSeq" id="WP_171835817.1">
    <property type="nucleotide sequence ID" value="NZ_CP053708.1"/>
</dbReference>
<dbReference type="InterPro" id="IPR012933">
    <property type="entry name" value="HicA_mRNA_interferase"/>
</dbReference>
<evidence type="ECO:0000256" key="5">
    <source>
        <dbReference type="ARBA" id="ARBA00022801"/>
    </source>
</evidence>
<evidence type="ECO:0000256" key="2">
    <source>
        <dbReference type="ARBA" id="ARBA00022649"/>
    </source>
</evidence>
<keyword evidence="7" id="KW-0346">Stress response</keyword>
<keyword evidence="5" id="KW-0378">Hydrolase</keyword>
<dbReference type="Gene3D" id="3.30.920.30">
    <property type="entry name" value="Hypothetical protein"/>
    <property type="match status" value="1"/>
</dbReference>
<dbReference type="Pfam" id="PF07927">
    <property type="entry name" value="HicA_toxin"/>
    <property type="match status" value="1"/>
</dbReference>
<keyword evidence="6" id="KW-0694">RNA-binding</keyword>
<dbReference type="AlphaFoldDB" id="A0A6M8HU52"/>
<keyword evidence="4" id="KW-0255">Endonuclease</keyword>
<reference evidence="8 9" key="1">
    <citation type="journal article" date="2014" name="World J. Microbiol. Biotechnol.">
        <title>Biodiversity and physiological characteristics of Antarctic and Arctic lichens-associated bacteria.</title>
        <authorList>
            <person name="Lee Y.M."/>
            <person name="Kim E.H."/>
            <person name="Lee H.K."/>
            <person name="Hong S.G."/>
        </authorList>
    </citation>
    <scope>NUCLEOTIDE SEQUENCE [LARGE SCALE GENOMIC DNA]</scope>
    <source>
        <strain evidence="8 9">PAMC 26569</strain>
    </source>
</reference>
<evidence type="ECO:0000256" key="6">
    <source>
        <dbReference type="ARBA" id="ARBA00022884"/>
    </source>
</evidence>
<proteinExistence type="inferred from homology"/>
<name>A0A6M8HU52_9PROT</name>
<organism evidence="8 9">
    <name type="scientific">Lichenicola cladoniae</name>
    <dbReference type="NCBI Taxonomy" id="1484109"/>
    <lineage>
        <taxon>Bacteria</taxon>
        <taxon>Pseudomonadati</taxon>
        <taxon>Pseudomonadota</taxon>
        <taxon>Alphaproteobacteria</taxon>
        <taxon>Acetobacterales</taxon>
        <taxon>Acetobacteraceae</taxon>
        <taxon>Lichenicola</taxon>
    </lineage>
</organism>
<evidence type="ECO:0000256" key="1">
    <source>
        <dbReference type="ARBA" id="ARBA00006620"/>
    </source>
</evidence>
<dbReference type="GO" id="GO:0016787">
    <property type="term" value="F:hydrolase activity"/>
    <property type="evidence" value="ECO:0007669"/>
    <property type="project" value="UniProtKB-KW"/>
</dbReference>
<evidence type="ECO:0000313" key="9">
    <source>
        <dbReference type="Proteomes" id="UP000500767"/>
    </source>
</evidence>
<keyword evidence="9" id="KW-1185">Reference proteome</keyword>
<sequence>MDSRQIIAALQVDGWSHVATKGDHWQFKHPIKSGRVTVPHPKRDLPIGTLKSIEKQARLKLRT</sequence>
<keyword evidence="3" id="KW-0540">Nuclease</keyword>
<gene>
    <name evidence="8" type="ORF">HN018_19190</name>
</gene>